<reference evidence="2" key="1">
    <citation type="submission" date="2018-10" db="EMBL/GenBank/DDBJ databases">
        <title>Hidden diversity of soil giant viruses.</title>
        <authorList>
            <person name="Schulz F."/>
            <person name="Alteio L."/>
            <person name="Goudeau D."/>
            <person name="Ryan E.M."/>
            <person name="Malmstrom R.R."/>
            <person name="Blanchard J."/>
            <person name="Woyke T."/>
        </authorList>
    </citation>
    <scope>NUCLEOTIDE SEQUENCE</scope>
    <source>
        <strain evidence="2">SOV1</strain>
    </source>
</reference>
<feature type="compositionally biased region" description="Polar residues" evidence="1">
    <location>
        <begin position="27"/>
        <end position="38"/>
    </location>
</feature>
<accession>A0A3G5AFZ2</accession>
<gene>
    <name evidence="2" type="ORF">Solivirus4_9</name>
</gene>
<protein>
    <submittedName>
        <fullName evidence="2">Uncharacterized protein</fullName>
    </submittedName>
</protein>
<evidence type="ECO:0000313" key="2">
    <source>
        <dbReference type="EMBL" id="AYV86048.1"/>
    </source>
</evidence>
<organism evidence="2">
    <name type="scientific">Solivirus sp</name>
    <dbReference type="NCBI Taxonomy" id="2487772"/>
    <lineage>
        <taxon>Viruses</taxon>
        <taxon>Pithoviruses</taxon>
    </lineage>
</organism>
<feature type="region of interest" description="Disordered" evidence="1">
    <location>
        <begin position="1"/>
        <end position="38"/>
    </location>
</feature>
<sequence>MSSYQDHEEEDERDDAETDYSHKDQSRLSSLGSNSAEIDSSLEARKEIERQTSAMAEAQLAILQQRNIELKTGIVPIVVPTSFPQTQSYVTFPQGSVASSQMKSEVQQNSSFFNASTTSQAKTPYTPPTTISVNEVIDPRYTIKQYTPKSIILRQTDALPPYFFKAYKNMLTGNDKMKGTFILNCRDGGREGYCYSLYKMKELQDLVLAIFAGIVKPDPGETSTSSTIGNYFSAPLVVSAPTPPPSFTTNNPCIQRIAFDTVCPIVDYNLKLVIGSEKYLIKVLTIGKSIIGGNQYTTEAVCSLLDGKIIQIKLDKESGKWKIPSYEIPHFVE</sequence>
<dbReference type="EMBL" id="MK072492">
    <property type="protein sequence ID" value="AYV86048.1"/>
    <property type="molecule type" value="Genomic_DNA"/>
</dbReference>
<feature type="compositionally biased region" description="Acidic residues" evidence="1">
    <location>
        <begin position="7"/>
        <end position="18"/>
    </location>
</feature>
<proteinExistence type="predicted"/>
<name>A0A3G5AFZ2_9VIRU</name>
<evidence type="ECO:0000256" key="1">
    <source>
        <dbReference type="SAM" id="MobiDB-lite"/>
    </source>
</evidence>